<dbReference type="NCBIfam" id="NF010255">
    <property type="entry name" value="PRK13701.1"/>
    <property type="match status" value="1"/>
</dbReference>
<dbReference type="AlphaFoldDB" id="A0A6P1V6J4"/>
<sequence length="144" mass="15885">MNTFFSTEALNSMTPDELEVLRDRGLPERQRMTDCVIAALNIPDGWSIAGEWQSEFGGLFPVQCRLTPDLNKPLTLSLCSPGDVSPMWVVVIQAHPAQRVRVLHAAAEFYPASLSVLLANVDWLLRDGRSAHAIADELGEGVVW</sequence>
<gene>
    <name evidence="1" type="primary">psiB</name>
    <name evidence="1" type="ORF">GW952_31415</name>
</gene>
<dbReference type="Pfam" id="PF06290">
    <property type="entry name" value="PsiB"/>
    <property type="match status" value="1"/>
</dbReference>
<evidence type="ECO:0000313" key="2">
    <source>
        <dbReference type="Proteomes" id="UP000464389"/>
    </source>
</evidence>
<evidence type="ECO:0000313" key="1">
    <source>
        <dbReference type="EMBL" id="QHS50114.1"/>
    </source>
</evidence>
<proteinExistence type="predicted"/>
<dbReference type="RefSeq" id="WP_162122877.1">
    <property type="nucleotide sequence ID" value="NZ_CP048110.1"/>
</dbReference>
<name>A0A6P1V6J4_9ENTR</name>
<geneLocation type="plasmid" evidence="1">
    <name>unnamed2</name>
</geneLocation>
<organism evidence="1 2">
    <name type="scientific">Klebsiella michiganensis</name>
    <dbReference type="NCBI Taxonomy" id="1134687"/>
    <lineage>
        <taxon>Bacteria</taxon>
        <taxon>Pseudomonadati</taxon>
        <taxon>Pseudomonadota</taxon>
        <taxon>Gammaproteobacteria</taxon>
        <taxon>Enterobacterales</taxon>
        <taxon>Enterobacteriaceae</taxon>
        <taxon>Klebsiella/Raoultella group</taxon>
        <taxon>Klebsiella</taxon>
    </lineage>
</organism>
<dbReference type="InterPro" id="IPR038131">
    <property type="entry name" value="PsiB-like_sf"/>
</dbReference>
<dbReference type="Proteomes" id="UP000464389">
    <property type="component" value="Plasmid unnamed2"/>
</dbReference>
<protein>
    <submittedName>
        <fullName evidence="1">Conjugation system SOS inhibitor PsiB</fullName>
    </submittedName>
</protein>
<dbReference type="Gene3D" id="3.40.50.11880">
    <property type="entry name" value="Plasmid SOS inhibition protein"/>
    <property type="match status" value="1"/>
</dbReference>
<dbReference type="EMBL" id="CP048110">
    <property type="protein sequence ID" value="QHS50114.1"/>
    <property type="molecule type" value="Genomic_DNA"/>
</dbReference>
<accession>A0A6P1V6J4</accession>
<reference evidence="1 2" key="1">
    <citation type="submission" date="2020-01" db="EMBL/GenBank/DDBJ databases">
        <title>Bactrocera dorsalis gut bacteria genome.</title>
        <authorList>
            <person name="Zhang H."/>
            <person name="Cai Z."/>
        </authorList>
    </citation>
    <scope>NUCLEOTIDE SEQUENCE [LARGE SCALE GENOMIC DNA]</scope>
    <source>
        <strain evidence="1 2">BD177</strain>
        <plasmid evidence="1 2">unnamed2</plasmid>
    </source>
</reference>
<keyword evidence="1" id="KW-0614">Plasmid</keyword>
<dbReference type="InterPro" id="IPR009385">
    <property type="entry name" value="Plasmid_inh_PsiB"/>
</dbReference>